<dbReference type="InterPro" id="IPR036188">
    <property type="entry name" value="FAD/NAD-bd_sf"/>
</dbReference>
<gene>
    <name evidence="6" type="ORF">LCGC14_0144200</name>
</gene>
<dbReference type="AlphaFoldDB" id="A0A0F9V0F5"/>
<keyword evidence="2" id="KW-0285">Flavoprotein</keyword>
<dbReference type="Gene3D" id="3.50.50.100">
    <property type="match status" value="1"/>
</dbReference>
<dbReference type="InterPro" id="IPR023753">
    <property type="entry name" value="FAD/NAD-binding_dom"/>
</dbReference>
<evidence type="ECO:0000313" key="6">
    <source>
        <dbReference type="EMBL" id="KKN98740.1"/>
    </source>
</evidence>
<evidence type="ECO:0000259" key="5">
    <source>
        <dbReference type="Pfam" id="PF07992"/>
    </source>
</evidence>
<comment type="caution">
    <text evidence="6">The sequence shown here is derived from an EMBL/GenBank/DDBJ whole genome shotgun (WGS) entry which is preliminary data.</text>
</comment>
<evidence type="ECO:0000256" key="4">
    <source>
        <dbReference type="ARBA" id="ARBA00023002"/>
    </source>
</evidence>
<dbReference type="PANTHER" id="PTHR42913">
    <property type="entry name" value="APOPTOSIS-INDUCING FACTOR 1"/>
    <property type="match status" value="1"/>
</dbReference>
<dbReference type="Pfam" id="PF07992">
    <property type="entry name" value="Pyr_redox_2"/>
    <property type="match status" value="1"/>
</dbReference>
<evidence type="ECO:0000256" key="1">
    <source>
        <dbReference type="ARBA" id="ARBA00001974"/>
    </source>
</evidence>
<name>A0A0F9V0F5_9ZZZZ</name>
<comment type="cofactor">
    <cofactor evidence="1">
        <name>FAD</name>
        <dbReference type="ChEBI" id="CHEBI:57692"/>
    </cofactor>
</comment>
<dbReference type="PANTHER" id="PTHR42913:SF9">
    <property type="entry name" value="SLR1591 PROTEIN"/>
    <property type="match status" value="1"/>
</dbReference>
<evidence type="ECO:0000256" key="2">
    <source>
        <dbReference type="ARBA" id="ARBA00022630"/>
    </source>
</evidence>
<evidence type="ECO:0000256" key="3">
    <source>
        <dbReference type="ARBA" id="ARBA00022827"/>
    </source>
</evidence>
<sequence length="372" mass="39525">MTRISSFDDTMPCPLLLIGAGHSHLVALRNWIYNGYRVPVGSVLVSPDASAWYSGMMPGLIAERFTPAECAVELEPLCRAAGLRLVTDEAVGLRASERYLTLGSGQALHYDLLSLNVGSVPPGPRITDHSVKVVPAKPFAGFIEQWQHWQQHAPPRELTILGAGPAAFELALAFRNSLPDSAITLITGSTLLHGQPQGLIKRARGLLQQRDISLIEGMRVSAIKEKVLLCGEEPVQAADALVLATGASAPAWLAQSGLSCDQQGFVTIGNTLQSENFPNVLASGDCSSLAGAQRSGVYAVRQGSILAANIPALIQGAALQPYRPQSNALALLSTADGRALMSYGPLSAGGKLIGKWKDHLDVGFMQRHRLTS</sequence>
<feature type="domain" description="FAD/NAD(P)-binding" evidence="5">
    <location>
        <begin position="82"/>
        <end position="302"/>
    </location>
</feature>
<reference evidence="6" key="1">
    <citation type="journal article" date="2015" name="Nature">
        <title>Complex archaea that bridge the gap between prokaryotes and eukaryotes.</title>
        <authorList>
            <person name="Spang A."/>
            <person name="Saw J.H."/>
            <person name="Jorgensen S.L."/>
            <person name="Zaremba-Niedzwiedzka K."/>
            <person name="Martijn J."/>
            <person name="Lind A.E."/>
            <person name="van Eijk R."/>
            <person name="Schleper C."/>
            <person name="Guy L."/>
            <person name="Ettema T.J."/>
        </authorList>
    </citation>
    <scope>NUCLEOTIDE SEQUENCE</scope>
</reference>
<dbReference type="EMBL" id="LAZR01000050">
    <property type="protein sequence ID" value="KKN98740.1"/>
    <property type="molecule type" value="Genomic_DNA"/>
</dbReference>
<dbReference type="SUPFAM" id="SSF51905">
    <property type="entry name" value="FAD/NAD(P)-binding domain"/>
    <property type="match status" value="2"/>
</dbReference>
<proteinExistence type="predicted"/>
<dbReference type="InterPro" id="IPR051169">
    <property type="entry name" value="NADH-Q_oxidoreductase"/>
</dbReference>
<dbReference type="GO" id="GO:0019646">
    <property type="term" value="P:aerobic electron transport chain"/>
    <property type="evidence" value="ECO:0007669"/>
    <property type="project" value="TreeGrafter"/>
</dbReference>
<keyword evidence="4" id="KW-0560">Oxidoreductase</keyword>
<keyword evidence="3" id="KW-0274">FAD</keyword>
<organism evidence="6">
    <name type="scientific">marine sediment metagenome</name>
    <dbReference type="NCBI Taxonomy" id="412755"/>
    <lineage>
        <taxon>unclassified sequences</taxon>
        <taxon>metagenomes</taxon>
        <taxon>ecological metagenomes</taxon>
    </lineage>
</organism>
<dbReference type="GO" id="GO:0003955">
    <property type="term" value="F:NAD(P)H dehydrogenase (quinone) activity"/>
    <property type="evidence" value="ECO:0007669"/>
    <property type="project" value="TreeGrafter"/>
</dbReference>
<protein>
    <recommendedName>
        <fullName evidence="5">FAD/NAD(P)-binding domain-containing protein</fullName>
    </recommendedName>
</protein>
<accession>A0A0F9V0F5</accession>